<dbReference type="PANTHER" id="PTHR24346:SF106">
    <property type="entry name" value="PROTEIN KINASE DOMAIN-CONTAINING PROTEIN"/>
    <property type="match status" value="1"/>
</dbReference>
<dbReference type="InterPro" id="IPR011009">
    <property type="entry name" value="Kinase-like_dom_sf"/>
</dbReference>
<feature type="region of interest" description="Disordered" evidence="4">
    <location>
        <begin position="507"/>
        <end position="574"/>
    </location>
</feature>
<organism evidence="6 7">
    <name type="scientific">Tieghemiomyces parasiticus</name>
    <dbReference type="NCBI Taxonomy" id="78921"/>
    <lineage>
        <taxon>Eukaryota</taxon>
        <taxon>Fungi</taxon>
        <taxon>Fungi incertae sedis</taxon>
        <taxon>Zoopagomycota</taxon>
        <taxon>Kickxellomycotina</taxon>
        <taxon>Dimargaritomycetes</taxon>
        <taxon>Dimargaritales</taxon>
        <taxon>Dimargaritaceae</taxon>
        <taxon>Tieghemiomyces</taxon>
    </lineage>
</organism>
<dbReference type="PROSITE" id="PS00108">
    <property type="entry name" value="PROTEIN_KINASE_ST"/>
    <property type="match status" value="1"/>
</dbReference>
<dbReference type="PANTHER" id="PTHR24346">
    <property type="entry name" value="MAP/MICROTUBULE AFFINITY-REGULATING KINASE"/>
    <property type="match status" value="1"/>
</dbReference>
<dbReference type="SUPFAM" id="SSF56112">
    <property type="entry name" value="Protein kinase-like (PK-like)"/>
    <property type="match status" value="1"/>
</dbReference>
<feature type="region of interest" description="Disordered" evidence="4">
    <location>
        <begin position="425"/>
        <end position="495"/>
    </location>
</feature>
<dbReference type="GO" id="GO:0005737">
    <property type="term" value="C:cytoplasm"/>
    <property type="evidence" value="ECO:0007669"/>
    <property type="project" value="TreeGrafter"/>
</dbReference>
<protein>
    <recommendedName>
        <fullName evidence="5">Protein kinase domain-containing protein</fullName>
    </recommendedName>
</protein>
<feature type="compositionally biased region" description="Polar residues" evidence="4">
    <location>
        <begin position="560"/>
        <end position="574"/>
    </location>
</feature>
<evidence type="ECO:0000313" key="7">
    <source>
        <dbReference type="Proteomes" id="UP001150569"/>
    </source>
</evidence>
<keyword evidence="7" id="KW-1185">Reference proteome</keyword>
<gene>
    <name evidence="6" type="ORF">IWQ60_008465</name>
</gene>
<dbReference type="PROSITE" id="PS50011">
    <property type="entry name" value="PROTEIN_KINASE_DOM"/>
    <property type="match status" value="1"/>
</dbReference>
<feature type="region of interest" description="Disordered" evidence="4">
    <location>
        <begin position="50"/>
        <end position="88"/>
    </location>
</feature>
<feature type="binding site" evidence="3">
    <location>
        <position position="126"/>
    </location>
    <ligand>
        <name>ATP</name>
        <dbReference type="ChEBI" id="CHEBI:30616"/>
    </ligand>
</feature>
<dbReference type="Pfam" id="PF00069">
    <property type="entry name" value="Pkinase"/>
    <property type="match status" value="1"/>
</dbReference>
<feature type="domain" description="Protein kinase" evidence="5">
    <location>
        <begin position="97"/>
        <end position="352"/>
    </location>
</feature>
<dbReference type="InterPro" id="IPR000719">
    <property type="entry name" value="Prot_kinase_dom"/>
</dbReference>
<dbReference type="OrthoDB" id="193931at2759"/>
<dbReference type="Gene3D" id="1.10.510.10">
    <property type="entry name" value="Transferase(Phosphotransferase) domain 1"/>
    <property type="match status" value="1"/>
</dbReference>
<feature type="compositionally biased region" description="Low complexity" evidence="4">
    <location>
        <begin position="425"/>
        <end position="435"/>
    </location>
</feature>
<name>A0A9W7ZXL2_9FUNG</name>
<dbReference type="InterPro" id="IPR008271">
    <property type="entry name" value="Ser/Thr_kinase_AS"/>
</dbReference>
<accession>A0A9W7ZXL2</accession>
<keyword evidence="2 3" id="KW-0067">ATP-binding</keyword>
<dbReference type="CDD" id="cd14003">
    <property type="entry name" value="STKc_AMPK-like"/>
    <property type="match status" value="1"/>
</dbReference>
<dbReference type="InterPro" id="IPR017441">
    <property type="entry name" value="Protein_kinase_ATP_BS"/>
</dbReference>
<feature type="compositionally biased region" description="Pro residues" evidence="4">
    <location>
        <begin position="641"/>
        <end position="654"/>
    </location>
</feature>
<proteinExistence type="predicted"/>
<evidence type="ECO:0000256" key="3">
    <source>
        <dbReference type="PROSITE-ProRule" id="PRU10141"/>
    </source>
</evidence>
<dbReference type="Proteomes" id="UP001150569">
    <property type="component" value="Unassembled WGS sequence"/>
</dbReference>
<dbReference type="EMBL" id="JANBPT010000634">
    <property type="protein sequence ID" value="KAJ1915340.1"/>
    <property type="molecule type" value="Genomic_DNA"/>
</dbReference>
<evidence type="ECO:0000313" key="6">
    <source>
        <dbReference type="EMBL" id="KAJ1915340.1"/>
    </source>
</evidence>
<feature type="region of interest" description="Disordered" evidence="4">
    <location>
        <begin position="641"/>
        <end position="681"/>
    </location>
</feature>
<dbReference type="GO" id="GO:0005524">
    <property type="term" value="F:ATP binding"/>
    <property type="evidence" value="ECO:0007669"/>
    <property type="project" value="UniProtKB-UniRule"/>
</dbReference>
<dbReference type="GO" id="GO:0004674">
    <property type="term" value="F:protein serine/threonine kinase activity"/>
    <property type="evidence" value="ECO:0007669"/>
    <property type="project" value="TreeGrafter"/>
</dbReference>
<dbReference type="FunFam" id="1.10.510.10:FF:000571">
    <property type="entry name" value="Maternal embryonic leucine zipper kinase"/>
    <property type="match status" value="1"/>
</dbReference>
<reference evidence="6" key="1">
    <citation type="submission" date="2022-07" db="EMBL/GenBank/DDBJ databases">
        <title>Phylogenomic reconstructions and comparative analyses of Kickxellomycotina fungi.</title>
        <authorList>
            <person name="Reynolds N.K."/>
            <person name="Stajich J.E."/>
            <person name="Barry K."/>
            <person name="Grigoriev I.V."/>
            <person name="Crous P."/>
            <person name="Smith M.E."/>
        </authorList>
    </citation>
    <scope>NUCLEOTIDE SEQUENCE</scope>
    <source>
        <strain evidence="6">RSA 861</strain>
    </source>
</reference>
<comment type="caution">
    <text evidence="6">The sequence shown here is derived from an EMBL/GenBank/DDBJ whole genome shotgun (WGS) entry which is preliminary data.</text>
</comment>
<evidence type="ECO:0000259" key="5">
    <source>
        <dbReference type="PROSITE" id="PS50011"/>
    </source>
</evidence>
<dbReference type="AlphaFoldDB" id="A0A9W7ZXL2"/>
<evidence type="ECO:0000256" key="1">
    <source>
        <dbReference type="ARBA" id="ARBA00022741"/>
    </source>
</evidence>
<dbReference type="SMART" id="SM00220">
    <property type="entry name" value="S_TKc"/>
    <property type="match status" value="1"/>
</dbReference>
<evidence type="ECO:0000256" key="2">
    <source>
        <dbReference type="ARBA" id="ARBA00022840"/>
    </source>
</evidence>
<keyword evidence="1 3" id="KW-0547">Nucleotide-binding</keyword>
<sequence>MMQAPQMPMPMMMNDGPPMVPMPGPPMGPPITTANVEAQMHAMMNMNPFDRRRSAFPTPAGPAPVGPTPAHLKRNTTTATSKDASGSSSQNLCIYGYRLTKSLGRGTFSKVYLGVNKLTDEHVALKFIKNRPGNKSDKHEIRVQREINILTLIQHPNIISIKKRADTANNTILVMEYAQGGELLSYIRQKGRLQESDARNFFRQIVSAIDYCHKNCILHRDLKLENVMLDAKRNIKIIDFGFANTFQHEGLLDTFCGSPFYAAPEMVNGVRYTGPEVDIWSMGVILFFMLCGRTPFEGENLREIYQKISLGQYTIPPNSPISNAAAVLIRRMLDINKETRIKMEEIRLNPWVNEGYDGPPNDYFPVRPNHATLQPRSNIIRELVNRHNHSEREVRECLRKYAPGGHPVVCLYYLYEDYIVRRQQQKSQSIQRNPQSAESRPGARDKPGRMSMPVGERTPNSPGVFVKAPGGPDPRNRRSFHPSGAAAPNGPGRHDRRSAYALAEEDARMQADRARKHSSSSSRRESGGPSQQPPTPGAQCGATLAPNGGGPEYFERPKHLSQNMGESPTGHSFMSIFGQSRTGVNTKSGNFDQGSLGNLSVGMIDTSTPNLDKNRKSTFFHSVLMRARKSMPFLLRVNPSPPASPVPVMPPNPLRPAKGKSLDPNAAAGLDPRRFSGTAPSTPLSPMFPTSAPYSAFPGHQVPAPSPMPPGSPMGHPAMHMIHPVPAPKHIITPAASAEPHLMGSARVTPELTAAAAAAAALAPTSLQPSPILTPMASSPGMVQAPIGPPPMSAASPYVPAPHITPSPLSNTHNGGIPAKPTAARKGVTAFLEDKRSLSITLAELQPRLDRVYQQFRIMRRELSSFLVFCIVTEGKYRGQSFEMEITSPTDHTLTVCLRHSKGNWITFKKMASRLFKEMGM</sequence>
<evidence type="ECO:0000256" key="4">
    <source>
        <dbReference type="SAM" id="MobiDB-lite"/>
    </source>
</evidence>
<dbReference type="GO" id="GO:0035556">
    <property type="term" value="P:intracellular signal transduction"/>
    <property type="evidence" value="ECO:0007669"/>
    <property type="project" value="TreeGrafter"/>
</dbReference>
<feature type="compositionally biased region" description="Polar residues" evidence="4">
    <location>
        <begin position="75"/>
        <end position="88"/>
    </location>
</feature>
<dbReference type="PROSITE" id="PS00107">
    <property type="entry name" value="PROTEIN_KINASE_ATP"/>
    <property type="match status" value="1"/>
</dbReference>